<dbReference type="AlphaFoldDB" id="A0A5Q2FFU2"/>
<name>A0A5Q2FFU2_9ACTN</name>
<evidence type="ECO:0000313" key="1">
    <source>
        <dbReference type="EMBL" id="QGF25281.1"/>
    </source>
</evidence>
<evidence type="ECO:0000313" key="2">
    <source>
        <dbReference type="Proteomes" id="UP000386847"/>
    </source>
</evidence>
<protein>
    <submittedName>
        <fullName evidence="1">Uncharacterized protein</fullName>
    </submittedName>
</protein>
<dbReference type="KEGG" id="rain:Rai3103_15400"/>
<keyword evidence="2" id="KW-1185">Reference proteome</keyword>
<dbReference type="EMBL" id="CP045725">
    <property type="protein sequence ID" value="QGF25281.1"/>
    <property type="molecule type" value="Genomic_DNA"/>
</dbReference>
<sequence>MTGYSYWDNSPAGSAAVSNSVLHAKAGGTGTYADPITVAVGFTGSGGRTSSMDWQPGTRFYVPKLQRYLIVEDICGACHLGAKSGASTRLDVWIDGAAAGRAASATCMDRITGPGQVIVDPDSSHPVTAGPISNGTCATQGSAS</sequence>
<dbReference type="Proteomes" id="UP000386847">
    <property type="component" value="Chromosome"/>
</dbReference>
<accession>A0A5Q2FFU2</accession>
<gene>
    <name evidence="1" type="ORF">Rai3103_15400</name>
</gene>
<organism evidence="1 2">
    <name type="scientific">Raineyella fluvialis</name>
    <dbReference type="NCBI Taxonomy" id="2662261"/>
    <lineage>
        <taxon>Bacteria</taxon>
        <taxon>Bacillati</taxon>
        <taxon>Actinomycetota</taxon>
        <taxon>Actinomycetes</taxon>
        <taxon>Propionibacteriales</taxon>
        <taxon>Propionibacteriaceae</taxon>
        <taxon>Raineyella</taxon>
    </lineage>
</organism>
<proteinExistence type="predicted"/>
<reference evidence="1 2" key="1">
    <citation type="submission" date="2019-10" db="EMBL/GenBank/DDBJ databases">
        <title>Genomic analysis of Raineyella sp. CBA3103.</title>
        <authorList>
            <person name="Roh S.W."/>
        </authorList>
    </citation>
    <scope>NUCLEOTIDE SEQUENCE [LARGE SCALE GENOMIC DNA]</scope>
    <source>
        <strain evidence="1 2">CBA3103</strain>
    </source>
</reference>